<name>A0A1H6R6Z3_9FLAO</name>
<dbReference type="AlphaFoldDB" id="A0A1H6R6Z3"/>
<dbReference type="RefSeq" id="WP_143061400.1">
    <property type="nucleotide sequence ID" value="NZ_FNYS01000001.1"/>
</dbReference>
<evidence type="ECO:0000313" key="1">
    <source>
        <dbReference type="EMBL" id="SEI50246.1"/>
    </source>
</evidence>
<organism evidence="1 2">
    <name type="scientific">Myroides marinus</name>
    <dbReference type="NCBI Taxonomy" id="703342"/>
    <lineage>
        <taxon>Bacteria</taxon>
        <taxon>Pseudomonadati</taxon>
        <taxon>Bacteroidota</taxon>
        <taxon>Flavobacteriia</taxon>
        <taxon>Flavobacteriales</taxon>
        <taxon>Flavobacteriaceae</taxon>
        <taxon>Myroides</taxon>
    </lineage>
</organism>
<accession>A0A1H6R6Z3</accession>
<dbReference type="Proteomes" id="UP000183077">
    <property type="component" value="Unassembled WGS sequence"/>
</dbReference>
<gene>
    <name evidence="1" type="ORF">SAMN04488018_101211</name>
</gene>
<dbReference type="EMBL" id="FNYS01000001">
    <property type="protein sequence ID" value="SEI50246.1"/>
    <property type="molecule type" value="Genomic_DNA"/>
</dbReference>
<protein>
    <submittedName>
        <fullName evidence="1">Uncharacterized protein</fullName>
    </submittedName>
</protein>
<dbReference type="GeneID" id="82255445"/>
<sequence>MKNIYIIIAIVFIFRPVMPVVEYIVNYDYIATVLCENVDKPELQCNGKCHVAKELEQVLDHDAPVKLEKATVLFDFIPVSIFEAKNYTTMISLNLEEKVSFLYANFYTFLFSTIVLQPPIL</sequence>
<proteinExistence type="predicted"/>
<reference evidence="1 2" key="1">
    <citation type="submission" date="2016-10" db="EMBL/GenBank/DDBJ databases">
        <authorList>
            <person name="de Groot N.N."/>
        </authorList>
    </citation>
    <scope>NUCLEOTIDE SEQUENCE [LARGE SCALE GENOMIC DNA]</scope>
    <source>
        <strain evidence="1 2">DSM 23048</strain>
    </source>
</reference>
<evidence type="ECO:0000313" key="2">
    <source>
        <dbReference type="Proteomes" id="UP000183077"/>
    </source>
</evidence>